<feature type="region of interest" description="Disordered" evidence="1">
    <location>
        <begin position="196"/>
        <end position="237"/>
    </location>
</feature>
<feature type="region of interest" description="Disordered" evidence="1">
    <location>
        <begin position="332"/>
        <end position="367"/>
    </location>
</feature>
<evidence type="ECO:0000313" key="3">
    <source>
        <dbReference type="Proteomes" id="UP000225379"/>
    </source>
</evidence>
<comment type="caution">
    <text evidence="2">The sequence shown here is derived from an EMBL/GenBank/DDBJ whole genome shotgun (WGS) entry which is preliminary data.</text>
</comment>
<gene>
    <name evidence="2" type="ORF">CRT60_12575</name>
</gene>
<sequence>MPTKTLPDKAEAPAAVPDRPAVKAGVKAGVISSWPRPAGNRVIDPFNPPLPRYSGPQTIAHEEMPADARAFMDRQLSFHGIDPEEFRRRWLDSARHGRAMRISWVPERSFVEPAQTFRHTWVRYALDGIVLRPGAELTLETPFGDPVELYVHRLTLMEGARLTVQGGAARLVIGQLVGARPETADSVEPATLLLASADGRDGDPGASGGAGPLGSTDLPDGGGGGGGKAGEPGLNGMPLRDMAVTVHTVTGRSRLLVRPGRGGNGGRGGRGGPGAYGHAVAFHRMGQGGDGGHGGEGGGGGAGGDAGLLRLDVHVRQPGSAFDLDVADGAPGAGGEGGAGGAGGIGLPDGLTGHAGRDGAPGRPGRPALVQWLRTGE</sequence>
<reference evidence="3" key="1">
    <citation type="submission" date="2017-10" db="EMBL/GenBank/DDBJ databases">
        <authorList>
            <person name="Kravchenko I.K."/>
            <person name="Grouzdev D.S."/>
        </authorList>
    </citation>
    <scope>NUCLEOTIDE SEQUENCE [LARGE SCALE GENOMIC DNA]</scope>
    <source>
        <strain evidence="3">B2</strain>
    </source>
</reference>
<protein>
    <recommendedName>
        <fullName evidence="4">Collagen-like protein</fullName>
    </recommendedName>
</protein>
<accession>A0A2B8BEX5</accession>
<dbReference type="RefSeq" id="WP_098736738.1">
    <property type="nucleotide sequence ID" value="NZ_PDKW01000040.1"/>
</dbReference>
<feature type="compositionally biased region" description="Gly residues" evidence="1">
    <location>
        <begin position="220"/>
        <end position="230"/>
    </location>
</feature>
<evidence type="ECO:0000256" key="1">
    <source>
        <dbReference type="SAM" id="MobiDB-lite"/>
    </source>
</evidence>
<dbReference type="EMBL" id="PDKW01000040">
    <property type="protein sequence ID" value="PGH57286.1"/>
    <property type="molecule type" value="Genomic_DNA"/>
</dbReference>
<proteinExistence type="predicted"/>
<feature type="compositionally biased region" description="Gly residues" evidence="1">
    <location>
        <begin position="332"/>
        <end position="347"/>
    </location>
</feature>
<dbReference type="Proteomes" id="UP000225379">
    <property type="component" value="Unassembled WGS sequence"/>
</dbReference>
<organism evidence="2 3">
    <name type="scientific">Azospirillum palustre</name>
    <dbReference type="NCBI Taxonomy" id="2044885"/>
    <lineage>
        <taxon>Bacteria</taxon>
        <taxon>Pseudomonadati</taxon>
        <taxon>Pseudomonadota</taxon>
        <taxon>Alphaproteobacteria</taxon>
        <taxon>Rhodospirillales</taxon>
        <taxon>Azospirillaceae</taxon>
        <taxon>Azospirillum</taxon>
    </lineage>
</organism>
<dbReference type="AlphaFoldDB" id="A0A2B8BEX5"/>
<evidence type="ECO:0000313" key="2">
    <source>
        <dbReference type="EMBL" id="PGH57286.1"/>
    </source>
</evidence>
<keyword evidence="3" id="KW-1185">Reference proteome</keyword>
<name>A0A2B8BEX5_9PROT</name>
<evidence type="ECO:0008006" key="4">
    <source>
        <dbReference type="Google" id="ProtNLM"/>
    </source>
</evidence>